<evidence type="ECO:0000259" key="17">
    <source>
        <dbReference type="Pfam" id="PF01077"/>
    </source>
</evidence>
<dbReference type="GO" id="GO:0051537">
    <property type="term" value="F:2 iron, 2 sulfur cluster binding"/>
    <property type="evidence" value="ECO:0007669"/>
    <property type="project" value="UniProtKB-KW"/>
</dbReference>
<dbReference type="InterPro" id="IPR017121">
    <property type="entry name" value="Nitrite_Rdtase_lsu"/>
</dbReference>
<dbReference type="FunFam" id="3.50.50.60:FF:000033">
    <property type="entry name" value="Nitrite reductase [NAD(P)H], large subunit"/>
    <property type="match status" value="1"/>
</dbReference>
<dbReference type="InterPro" id="IPR016156">
    <property type="entry name" value="FAD/NAD-linked_Rdtase_dimer_sf"/>
</dbReference>
<dbReference type="PROSITE" id="PS00365">
    <property type="entry name" value="NIR_SIR"/>
    <property type="match status" value="1"/>
</dbReference>
<keyword evidence="10" id="KW-0560">Oxidoreductase</keyword>
<dbReference type="PANTHER" id="PTHR43809">
    <property type="entry name" value="NITRITE REDUCTASE (NADH) LARGE SUBUNIT"/>
    <property type="match status" value="1"/>
</dbReference>
<dbReference type="InterPro" id="IPR041854">
    <property type="entry name" value="BFD-like_2Fe2S-bd_dom_sf"/>
</dbReference>
<dbReference type="SUPFAM" id="SSF55124">
    <property type="entry name" value="Nitrite/Sulfite reductase N-terminal domain-like"/>
    <property type="match status" value="1"/>
</dbReference>
<dbReference type="AlphaFoldDB" id="A0A1B2EME4"/>
<dbReference type="EMBL" id="CP016616">
    <property type="protein sequence ID" value="ANY81119.1"/>
    <property type="molecule type" value="Genomic_DNA"/>
</dbReference>
<dbReference type="InterPro" id="IPR041575">
    <property type="entry name" value="Rubredoxin_C"/>
</dbReference>
<feature type="domain" description="Nitrite/sulphite reductase 4Fe-4S" evidence="17">
    <location>
        <begin position="631"/>
        <end position="771"/>
    </location>
</feature>
<dbReference type="GO" id="GO:0042128">
    <property type="term" value="P:nitrate assimilation"/>
    <property type="evidence" value="ECO:0007669"/>
    <property type="project" value="UniProtKB-UniRule"/>
</dbReference>
<keyword evidence="9 15" id="KW-0274">FAD</keyword>
<evidence type="ECO:0000256" key="10">
    <source>
        <dbReference type="ARBA" id="ARBA00023002"/>
    </source>
</evidence>
<feature type="binding site" evidence="16">
    <location>
        <position position="680"/>
    </location>
    <ligand>
        <name>[4Fe-4S] cluster</name>
        <dbReference type="ChEBI" id="CHEBI:49883"/>
    </ligand>
</feature>
<evidence type="ECO:0000256" key="6">
    <source>
        <dbReference type="ARBA" id="ARBA00022630"/>
    </source>
</evidence>
<dbReference type="Gene3D" id="3.30.413.10">
    <property type="entry name" value="Sulfite Reductase Hemoprotein, domain 1"/>
    <property type="match status" value="1"/>
</dbReference>
<dbReference type="Pfam" id="PF07992">
    <property type="entry name" value="Pyr_redox_2"/>
    <property type="match status" value="1"/>
</dbReference>
<keyword evidence="5 16" id="KW-0349">Heme</keyword>
<dbReference type="PRINTS" id="PR00397">
    <property type="entry name" value="SIROHAEM"/>
</dbReference>
<evidence type="ECO:0000256" key="9">
    <source>
        <dbReference type="ARBA" id="ARBA00022827"/>
    </source>
</evidence>
<dbReference type="Gene3D" id="3.30.390.30">
    <property type="match status" value="1"/>
</dbReference>
<organism evidence="22">
    <name type="scientific">Microvirga ossetica</name>
    <dbReference type="NCBI Taxonomy" id="1882682"/>
    <lineage>
        <taxon>Bacteria</taxon>
        <taxon>Pseudomonadati</taxon>
        <taxon>Pseudomonadota</taxon>
        <taxon>Alphaproteobacteria</taxon>
        <taxon>Hyphomicrobiales</taxon>
        <taxon>Methylobacteriaceae</taxon>
        <taxon>Microvirga</taxon>
    </lineage>
</organism>
<dbReference type="Pfam" id="PF01077">
    <property type="entry name" value="NIR_SIR"/>
    <property type="match status" value="1"/>
</dbReference>
<dbReference type="SUPFAM" id="SSF51905">
    <property type="entry name" value="FAD/NAD(P)-binding domain"/>
    <property type="match status" value="2"/>
</dbReference>
<feature type="domain" description="NADH-rubredoxin oxidoreductase C-terminal" evidence="21">
    <location>
        <begin position="316"/>
        <end position="383"/>
    </location>
</feature>
<dbReference type="InterPro" id="IPR005117">
    <property type="entry name" value="NiRdtase/SiRdtase_haem-b_fer"/>
</dbReference>
<accession>A0A1B2EME4</accession>
<feature type="binding site" evidence="16">
    <location>
        <position position="646"/>
    </location>
    <ligand>
        <name>[4Fe-4S] cluster</name>
        <dbReference type="ChEBI" id="CHEBI:49883"/>
    </ligand>
</feature>
<name>A0A1B2EME4_9HYPH</name>
<evidence type="ECO:0000256" key="11">
    <source>
        <dbReference type="ARBA" id="ARBA00023004"/>
    </source>
</evidence>
<evidence type="ECO:0000256" key="7">
    <source>
        <dbReference type="ARBA" id="ARBA00022714"/>
    </source>
</evidence>
<evidence type="ECO:0000256" key="8">
    <source>
        <dbReference type="ARBA" id="ARBA00022723"/>
    </source>
</evidence>
<comment type="cofactor">
    <cofactor evidence="16">
        <name>[4Fe-4S] cluster</name>
        <dbReference type="ChEBI" id="CHEBI:49883"/>
    </cofactor>
    <text evidence="16">Binds 1 [4Fe-4S] cluster per subunit.</text>
</comment>
<dbReference type="InterPro" id="IPR012744">
    <property type="entry name" value="Nitri_red_NirB"/>
</dbReference>
<comment type="cofactor">
    <cofactor evidence="16">
        <name>siroheme</name>
        <dbReference type="ChEBI" id="CHEBI:60052"/>
    </cofactor>
    <text evidence="16">Binds 1 siroheme per subunit.</text>
</comment>
<comment type="cofactor">
    <cofactor evidence="1 15">
        <name>FAD</name>
        <dbReference type="ChEBI" id="CHEBI:57692"/>
    </cofactor>
</comment>
<dbReference type="GO" id="GO:0098809">
    <property type="term" value="F:nitrite reductase activity"/>
    <property type="evidence" value="ECO:0007669"/>
    <property type="project" value="InterPro"/>
</dbReference>
<dbReference type="UniPathway" id="UPA00653"/>
<dbReference type="Gene3D" id="1.10.10.1100">
    <property type="entry name" value="BFD-like [2Fe-2S]-binding domain"/>
    <property type="match status" value="1"/>
</dbReference>
<dbReference type="RefSeq" id="WP_099512191.1">
    <property type="nucleotide sequence ID" value="NZ_CP016616.1"/>
</dbReference>
<comment type="pathway">
    <text evidence="2">Nitrogen metabolism; nitrate reduction (assimilation).</text>
</comment>
<dbReference type="KEGG" id="moc:BB934_25240"/>
<feature type="binding site" evidence="16">
    <location>
        <position position="640"/>
    </location>
    <ligand>
        <name>[4Fe-4S] cluster</name>
        <dbReference type="ChEBI" id="CHEBI:49883"/>
    </ligand>
</feature>
<dbReference type="OrthoDB" id="9768666at2"/>
<dbReference type="GO" id="GO:0050660">
    <property type="term" value="F:flavin adenine dinucleotide binding"/>
    <property type="evidence" value="ECO:0007669"/>
    <property type="project" value="UniProtKB-UniRule"/>
</dbReference>
<keyword evidence="6 15" id="KW-0285">Flavoprotein</keyword>
<feature type="binding site" description="axial binding residue" evidence="16">
    <location>
        <position position="684"/>
    </location>
    <ligand>
        <name>siroheme</name>
        <dbReference type="ChEBI" id="CHEBI:60052"/>
    </ligand>
    <ligandPart>
        <name>Fe</name>
        <dbReference type="ChEBI" id="CHEBI:18248"/>
    </ligandPart>
</feature>
<comment type="cofactor">
    <cofactor evidence="14">
        <name>[2Fe-2S] cluster</name>
        <dbReference type="ChEBI" id="CHEBI:190135"/>
    </cofactor>
</comment>
<evidence type="ECO:0000259" key="19">
    <source>
        <dbReference type="Pfam" id="PF04324"/>
    </source>
</evidence>
<dbReference type="PRINTS" id="PR00368">
    <property type="entry name" value="FADPNR"/>
</dbReference>
<evidence type="ECO:0000256" key="3">
    <source>
        <dbReference type="ARBA" id="ARBA00010429"/>
    </source>
</evidence>
<dbReference type="InterPro" id="IPR045854">
    <property type="entry name" value="NO2/SO3_Rdtase_4Fe4S_sf"/>
</dbReference>
<dbReference type="CDD" id="cd19943">
    <property type="entry name" value="NirB_Fer2_BFD-like_1"/>
    <property type="match status" value="1"/>
</dbReference>
<evidence type="ECO:0000256" key="5">
    <source>
        <dbReference type="ARBA" id="ARBA00022617"/>
    </source>
</evidence>
<evidence type="ECO:0000256" key="16">
    <source>
        <dbReference type="PIRSR" id="PIRSR037149-1"/>
    </source>
</evidence>
<protein>
    <submittedName>
        <fullName evidence="22">Nitrite reductase large subunit</fullName>
    </submittedName>
</protein>
<evidence type="ECO:0000256" key="13">
    <source>
        <dbReference type="ARBA" id="ARBA00023063"/>
    </source>
</evidence>
<evidence type="ECO:0000259" key="21">
    <source>
        <dbReference type="Pfam" id="PF18267"/>
    </source>
</evidence>
<evidence type="ECO:0000256" key="2">
    <source>
        <dbReference type="ARBA" id="ARBA00005096"/>
    </source>
</evidence>
<dbReference type="InterPro" id="IPR036188">
    <property type="entry name" value="FAD/NAD-bd_sf"/>
</dbReference>
<dbReference type="InterPro" id="IPR023753">
    <property type="entry name" value="FAD/NAD-binding_dom"/>
</dbReference>
<dbReference type="GO" id="GO:0046872">
    <property type="term" value="F:metal ion binding"/>
    <property type="evidence" value="ECO:0007669"/>
    <property type="project" value="UniProtKB-KW"/>
</dbReference>
<keyword evidence="11 16" id="KW-0408">Iron</keyword>
<reference evidence="22" key="1">
    <citation type="submission" date="2016-07" db="EMBL/GenBank/DDBJ databases">
        <title>Microvirga ossetica sp. nov. a new species of rhizobia isolated from root nodules of the legume species Vicia alpestris Steven originated from North Ossetia region in the Caucasus.</title>
        <authorList>
            <person name="Safronova V.I."/>
            <person name="Kuznetsova I.G."/>
            <person name="Sazanova A.L."/>
            <person name="Belimov A."/>
            <person name="Andronov E."/>
            <person name="Osledkin Y.S."/>
            <person name="Onishchuk O.P."/>
            <person name="Kurchak O.N."/>
            <person name="Shaposhnikov A.I."/>
            <person name="Willems A."/>
            <person name="Tikhonovich I.A."/>
        </authorList>
    </citation>
    <scope>NUCLEOTIDE SEQUENCE [LARGE SCALE GENOMIC DNA]</scope>
    <source>
        <strain evidence="22">V5/3M</strain>
    </source>
</reference>
<dbReference type="GO" id="GO:0051539">
    <property type="term" value="F:4 iron, 4 sulfur cluster binding"/>
    <property type="evidence" value="ECO:0007669"/>
    <property type="project" value="UniProtKB-KW"/>
</dbReference>
<dbReference type="GO" id="GO:0020037">
    <property type="term" value="F:heme binding"/>
    <property type="evidence" value="ECO:0007669"/>
    <property type="project" value="InterPro"/>
</dbReference>
<evidence type="ECO:0000259" key="20">
    <source>
        <dbReference type="Pfam" id="PF07992"/>
    </source>
</evidence>
<dbReference type="PIRSF" id="PIRSF037149">
    <property type="entry name" value="NirB"/>
    <property type="match status" value="1"/>
</dbReference>
<dbReference type="PANTHER" id="PTHR43809:SF1">
    <property type="entry name" value="NITRITE REDUCTASE (NADH) LARGE SUBUNIT"/>
    <property type="match status" value="1"/>
</dbReference>
<evidence type="ECO:0000256" key="14">
    <source>
        <dbReference type="ARBA" id="ARBA00034078"/>
    </source>
</evidence>
<comment type="similarity">
    <text evidence="3">Belongs to the nitrite and sulfite reductase 4Fe-4S domain family.</text>
</comment>
<keyword evidence="8 16" id="KW-0479">Metal-binding</keyword>
<feature type="domain" description="BFD-like [2Fe-2S]-binding" evidence="19">
    <location>
        <begin position="420"/>
        <end position="467"/>
    </location>
</feature>
<keyword evidence="12 16" id="KW-0411">Iron-sulfur</keyword>
<dbReference type="InterPro" id="IPR052034">
    <property type="entry name" value="NasD-like"/>
</dbReference>
<dbReference type="SUPFAM" id="SSF56014">
    <property type="entry name" value="Nitrite and sulphite reductase 4Fe-4S domain-like"/>
    <property type="match status" value="1"/>
</dbReference>
<dbReference type="CDD" id="cd19944">
    <property type="entry name" value="NirB_Fer2_BFD-like_2"/>
    <property type="match status" value="1"/>
</dbReference>
<dbReference type="NCBIfam" id="TIGR02374">
    <property type="entry name" value="nitri_red_nirB"/>
    <property type="match status" value="1"/>
</dbReference>
<keyword evidence="13 15" id="KW-0534">Nitrate assimilation</keyword>
<dbReference type="PRINTS" id="PR00411">
    <property type="entry name" value="PNDRDTASEI"/>
</dbReference>
<evidence type="ECO:0000256" key="12">
    <source>
        <dbReference type="ARBA" id="ARBA00023014"/>
    </source>
</evidence>
<dbReference type="InterPro" id="IPR006066">
    <property type="entry name" value="NO2/SO3_Rdtase_FeS/sirohaem_BS"/>
</dbReference>
<dbReference type="Pfam" id="PF03460">
    <property type="entry name" value="NIR_SIR_ferr"/>
    <property type="match status" value="1"/>
</dbReference>
<sequence>MPKKLVVIGNGMAAGRALEELFERAPGAYDVTIFGAEPRVNYNRIMLSPVLSGEKAYEDILIHDDAWYETHGITLHRGKQVVEIDRACKRVTAADGATADYDRLLVATGSMPFVVPIPGATLPGVVTYRDLDDVNKMLEAAGKGGHAVVIGGGLLGLEAAAGLKAQGMEVTVLHLMPTLMERQLDPSSGYLLQKAFEDRGIAVRCKANTHAILGETHVTGVRLDDGTELAADIVVMAVGIRPNAVLAKEAGLETNRGVLVGDDMRTSDPDVFSVGECVEHRGLCYGLVAPLYEMAKVVAAQLAGDETAAYTGSVTATKLKVTGIDLFSAGDFGEAKDRQDIVLRDAARGVYKRLVLKENRIVGAVLYGETGDGSWFFDLLRKEADVSELRDTLIFGQSYVGGAPLDPTAAVAALPDDAEICGCNGVCKGKIVQAITDKGLSSLTEVRAHTKASASCGTCTGLVEQVMTLTLGDKFAKSAVEPMCGCTDLGHDDVRRLIRAAELKSIPAVMQELGWKSSCGCAKCRPALNYYLLCDWPEEYEDDGRSRFVNERVHANIQKDGTYSVVPRMWGGLTNPRELRAIADVAERYNIPTVKVTGGQRIDLLGVRKEDLPAVWADLNDAGMVSGHAYAKGLRTVKTCVGTDWCRFGTQDSTGLGVKIEKFMWGSWTPAKVKMGVSGCPRNCAESTCKDVGVICVDSGYEIHFAGAAGLHIKGTQLLCKVPEEDECIEVIAALTQLYREQGHYLERMYKWADRIGVDSIRATVVDDLEKRRTLYERFVVSQRNAQVDPWAERVAGRDAHEFRPMANFTLAEAAE</sequence>
<gene>
    <name evidence="22" type="ORF">BB934_25240</name>
</gene>
<feature type="domain" description="Nitrite/Sulfite reductase ferredoxin-like" evidence="18">
    <location>
        <begin position="558"/>
        <end position="621"/>
    </location>
</feature>
<proteinExistence type="inferred from homology"/>
<dbReference type="Pfam" id="PF18267">
    <property type="entry name" value="Rubredoxin_C"/>
    <property type="match status" value="1"/>
</dbReference>
<evidence type="ECO:0000256" key="1">
    <source>
        <dbReference type="ARBA" id="ARBA00001974"/>
    </source>
</evidence>
<evidence type="ECO:0000256" key="4">
    <source>
        <dbReference type="ARBA" id="ARBA00022485"/>
    </source>
</evidence>
<dbReference type="InterPro" id="IPR006067">
    <property type="entry name" value="NO2/SO3_Rdtase_4Fe4S_dom"/>
</dbReference>
<keyword evidence="4 16" id="KW-0004">4Fe-4S</keyword>
<dbReference type="Gene3D" id="3.50.50.60">
    <property type="entry name" value="FAD/NAD(P)-binding domain"/>
    <property type="match status" value="2"/>
</dbReference>
<feature type="domain" description="BFD-like [2Fe-2S]-binding" evidence="19">
    <location>
        <begin position="483"/>
        <end position="532"/>
    </location>
</feature>
<evidence type="ECO:0000256" key="15">
    <source>
        <dbReference type="PIRNR" id="PIRNR037149"/>
    </source>
</evidence>
<evidence type="ECO:0000259" key="18">
    <source>
        <dbReference type="Pfam" id="PF03460"/>
    </source>
</evidence>
<evidence type="ECO:0000313" key="22">
    <source>
        <dbReference type="EMBL" id="ANY81119.1"/>
    </source>
</evidence>
<dbReference type="InterPro" id="IPR036136">
    <property type="entry name" value="Nit/Sulf_reduc_fer-like_dom_sf"/>
</dbReference>
<feature type="domain" description="FAD/NAD(P)-binding" evidence="20">
    <location>
        <begin position="4"/>
        <end position="281"/>
    </location>
</feature>
<feature type="binding site" evidence="16">
    <location>
        <position position="684"/>
    </location>
    <ligand>
        <name>[4Fe-4S] cluster</name>
        <dbReference type="ChEBI" id="CHEBI:49883"/>
    </ligand>
</feature>
<dbReference type="GO" id="GO:0050661">
    <property type="term" value="F:NADP binding"/>
    <property type="evidence" value="ECO:0007669"/>
    <property type="project" value="UniProtKB-UniRule"/>
</dbReference>
<keyword evidence="7" id="KW-0001">2Fe-2S</keyword>
<dbReference type="InterPro" id="IPR007419">
    <property type="entry name" value="BFD-like_2Fe2S-bd_dom"/>
</dbReference>
<dbReference type="Pfam" id="PF04324">
    <property type="entry name" value="Fer2_BFD"/>
    <property type="match status" value="2"/>
</dbReference>